<evidence type="ECO:0000256" key="2">
    <source>
        <dbReference type="ARBA" id="ARBA00022741"/>
    </source>
</evidence>
<dbReference type="HAMAP" id="MF_00600">
    <property type="entry name" value="CH60"/>
    <property type="match status" value="1"/>
</dbReference>
<feature type="binding site" evidence="6">
    <location>
        <position position="417"/>
    </location>
    <ligand>
        <name>ATP</name>
        <dbReference type="ChEBI" id="CHEBI:30616"/>
    </ligand>
</feature>
<dbReference type="FunFam" id="3.50.7.10:FF:000001">
    <property type="entry name" value="60 kDa chaperonin"/>
    <property type="match status" value="1"/>
</dbReference>
<evidence type="ECO:0000256" key="4">
    <source>
        <dbReference type="ARBA" id="ARBA00023186"/>
    </source>
</evidence>
<organism evidence="9 10">
    <name type="scientific">Sedimentisphaera cyanobacteriorum</name>
    <dbReference type="NCBI Taxonomy" id="1940790"/>
    <lineage>
        <taxon>Bacteria</taxon>
        <taxon>Pseudomonadati</taxon>
        <taxon>Planctomycetota</taxon>
        <taxon>Phycisphaerae</taxon>
        <taxon>Sedimentisphaerales</taxon>
        <taxon>Sedimentisphaeraceae</taxon>
        <taxon>Sedimentisphaera</taxon>
    </lineage>
</organism>
<reference evidence="10" key="1">
    <citation type="submission" date="2017-02" db="EMBL/GenBank/DDBJ databases">
        <title>Comparative genomics and description of representatives of a novel lineage of planctomycetes thriving in anoxic sediments.</title>
        <authorList>
            <person name="Spring S."/>
            <person name="Bunk B."/>
            <person name="Sproer C."/>
            <person name="Klenk H.-P."/>
        </authorList>
    </citation>
    <scope>NUCLEOTIDE SEQUENCE [LARGE SCALE GENOMIC DNA]</scope>
    <source>
        <strain evidence="10">L21-RPul-D3</strain>
    </source>
</reference>
<comment type="caution">
    <text evidence="6">Lacks conserved residue(s) required for the propagation of feature annotation.</text>
</comment>
<dbReference type="InterPro" id="IPR027409">
    <property type="entry name" value="GroEL-like_apical_dom_sf"/>
</dbReference>
<dbReference type="Gene3D" id="1.10.560.10">
    <property type="entry name" value="GroEL-like equatorial domain"/>
    <property type="match status" value="1"/>
</dbReference>
<protein>
    <recommendedName>
        <fullName evidence="6">Chaperonin GroEL</fullName>
        <ecNumber evidence="6">5.6.1.7</ecNumber>
    </recommendedName>
    <alternativeName>
        <fullName evidence="6">60 kDa chaperonin</fullName>
    </alternativeName>
    <alternativeName>
        <fullName evidence="6">Chaperonin-60</fullName>
        <shortName evidence="6">Cpn60</shortName>
    </alternativeName>
</protein>
<dbReference type="NCBIfam" id="NF009488">
    <property type="entry name" value="PRK12850.1"/>
    <property type="match status" value="1"/>
</dbReference>
<dbReference type="Gene3D" id="3.30.260.10">
    <property type="entry name" value="TCP-1-like chaperonin intermediate domain"/>
    <property type="match status" value="1"/>
</dbReference>
<comment type="function">
    <text evidence="6 8">Together with its co-chaperonin GroES, plays an essential role in assisting protein folding. The GroEL-GroES system forms a nano-cage that allows encapsulation of the non-native substrate proteins and provides a physical environment optimized to promote and accelerate protein folding.</text>
</comment>
<accession>A0A1Q2HQQ6</accession>
<evidence type="ECO:0000256" key="8">
    <source>
        <dbReference type="RuleBase" id="RU000419"/>
    </source>
</evidence>
<dbReference type="NCBIfam" id="NF009489">
    <property type="entry name" value="PRK12851.1"/>
    <property type="match status" value="1"/>
</dbReference>
<comment type="similarity">
    <text evidence="1 6 7">Belongs to the chaperonin (HSP60) family.</text>
</comment>
<dbReference type="Gene3D" id="3.50.7.10">
    <property type="entry name" value="GroEL"/>
    <property type="match status" value="1"/>
</dbReference>
<dbReference type="Proteomes" id="UP000188273">
    <property type="component" value="Chromosome"/>
</dbReference>
<dbReference type="Pfam" id="PF00118">
    <property type="entry name" value="Cpn60_TCP1"/>
    <property type="match status" value="1"/>
</dbReference>
<dbReference type="AlphaFoldDB" id="A0A1Q2HQQ6"/>
<dbReference type="PRINTS" id="PR00298">
    <property type="entry name" value="CHAPERONIN60"/>
</dbReference>
<dbReference type="GO" id="GO:0016853">
    <property type="term" value="F:isomerase activity"/>
    <property type="evidence" value="ECO:0007669"/>
    <property type="project" value="UniProtKB-KW"/>
</dbReference>
<dbReference type="GO" id="GO:0042026">
    <property type="term" value="P:protein refolding"/>
    <property type="evidence" value="ECO:0007669"/>
    <property type="project" value="UniProtKB-UniRule"/>
</dbReference>
<keyword evidence="6" id="KW-0963">Cytoplasm</keyword>
<dbReference type="SUPFAM" id="SSF48592">
    <property type="entry name" value="GroEL equatorial domain-like"/>
    <property type="match status" value="1"/>
</dbReference>
<dbReference type="GO" id="GO:0140662">
    <property type="term" value="F:ATP-dependent protein folding chaperone"/>
    <property type="evidence" value="ECO:0007669"/>
    <property type="project" value="InterPro"/>
</dbReference>
<dbReference type="CDD" id="cd03344">
    <property type="entry name" value="GroEL"/>
    <property type="match status" value="1"/>
</dbReference>
<gene>
    <name evidence="9" type="primary">groL_3</name>
    <name evidence="6" type="synonym">groEL</name>
    <name evidence="6" type="synonym">groL</name>
    <name evidence="9" type="ORF">L21SP3_01379</name>
</gene>
<evidence type="ECO:0000256" key="1">
    <source>
        <dbReference type="ARBA" id="ARBA00006607"/>
    </source>
</evidence>
<dbReference type="NCBIfam" id="NF000592">
    <property type="entry name" value="PRK00013.1"/>
    <property type="match status" value="1"/>
</dbReference>
<dbReference type="STRING" id="1940790.L21SP3_01379"/>
<comment type="subunit">
    <text evidence="6 8">Forms a cylinder of 14 subunits composed of two heptameric rings stacked back-to-back. Interacts with the co-chaperonin GroES.</text>
</comment>
<evidence type="ECO:0000256" key="5">
    <source>
        <dbReference type="ARBA" id="ARBA00023235"/>
    </source>
</evidence>
<keyword evidence="5 6" id="KW-0413">Isomerase</keyword>
<dbReference type="InterPro" id="IPR001844">
    <property type="entry name" value="Cpn60/GroEL"/>
</dbReference>
<dbReference type="InterPro" id="IPR002423">
    <property type="entry name" value="Cpn60/GroEL/TCP-1"/>
</dbReference>
<feature type="binding site" evidence="6">
    <location>
        <position position="51"/>
    </location>
    <ligand>
        <name>ATP</name>
        <dbReference type="ChEBI" id="CHEBI:30616"/>
    </ligand>
</feature>
<dbReference type="GO" id="GO:0005524">
    <property type="term" value="F:ATP binding"/>
    <property type="evidence" value="ECO:0007669"/>
    <property type="project" value="UniProtKB-UniRule"/>
</dbReference>
<proteinExistence type="inferred from homology"/>
<evidence type="ECO:0000313" key="9">
    <source>
        <dbReference type="EMBL" id="AQQ09573.1"/>
    </source>
</evidence>
<dbReference type="OrthoDB" id="9766614at2"/>
<dbReference type="EMBL" id="CP019633">
    <property type="protein sequence ID" value="AQQ09573.1"/>
    <property type="molecule type" value="Genomic_DNA"/>
</dbReference>
<dbReference type="NCBIfam" id="TIGR02348">
    <property type="entry name" value="GroEL"/>
    <property type="match status" value="1"/>
</dbReference>
<evidence type="ECO:0000313" key="10">
    <source>
        <dbReference type="Proteomes" id="UP000188273"/>
    </source>
</evidence>
<feature type="binding site" evidence="6">
    <location>
        <position position="496"/>
    </location>
    <ligand>
        <name>ATP</name>
        <dbReference type="ChEBI" id="CHEBI:30616"/>
    </ligand>
</feature>
<keyword evidence="10" id="KW-1185">Reference proteome</keyword>
<evidence type="ECO:0000256" key="6">
    <source>
        <dbReference type="HAMAP-Rule" id="MF_00600"/>
    </source>
</evidence>
<keyword evidence="4 6" id="KW-0143">Chaperone</keyword>
<evidence type="ECO:0000256" key="3">
    <source>
        <dbReference type="ARBA" id="ARBA00022840"/>
    </source>
</evidence>
<dbReference type="SUPFAM" id="SSF52029">
    <property type="entry name" value="GroEL apical domain-like"/>
    <property type="match status" value="1"/>
</dbReference>
<name>A0A1Q2HQQ6_9BACT</name>
<dbReference type="KEGG" id="pbu:L21SP3_01379"/>
<dbReference type="EC" id="5.6.1.7" evidence="6"/>
<dbReference type="InterPro" id="IPR027410">
    <property type="entry name" value="TCP-1-like_intermed_sf"/>
</dbReference>
<dbReference type="InterPro" id="IPR027413">
    <property type="entry name" value="GROEL-like_equatorial_sf"/>
</dbReference>
<comment type="subcellular location">
    <subcellularLocation>
        <location evidence="6">Cytoplasm</location>
    </subcellularLocation>
</comment>
<evidence type="ECO:0000256" key="7">
    <source>
        <dbReference type="RuleBase" id="RU000418"/>
    </source>
</evidence>
<sequence length="566" mass="59194">MAKKELSFETDARASLLSGVEKLSAAVKSTLGPRGRCAIIDKGWGSPTVTKDGVTVAEEIDLFDKNENMAASLVKEAASKTNKKAGDGTTTATVLAEAIFKEAYRNLAAGADPMAMNRGIKKAVEAAVKQLAKISKPVNIESKKDIVSIASISANNDKEIGKQMAEAFTKVGKDGVITVEEGKGLETSVDYVEGMQFDRGFLSPHFATNSDSMLCEMSKPYVLIYEDKISNVQKIVPLLEEVAKTKRPLLIIAEDVEGEALATLVVNKMRGVVDVCAVKAPGYGDRRKAMLEDIAACTGGEAVMKDLGVELDSLQLAQLGQAKKIVVDNDSTVIVEGAGAESDIQARINMIKGEIEATTSDYDREKLQERMAKLTGGVAQINVGAGSEAEMKEKKARIEDALHATRAALEEGIVAGGGVALVRCMDAVKKLKLKGDEKTGANAVANALKMPCHCIAENAGAVANLVVNNVLEGEDGYGYNANTGKYENLIEAGVIDPVKVTRIALENSASVAGLLMTTDCVVTQSPDEDSGAGAGMDPSGGMGGMGGMPGMGGMGGMGGMPGMGMM</sequence>
<dbReference type="GO" id="GO:0005737">
    <property type="term" value="C:cytoplasm"/>
    <property type="evidence" value="ECO:0007669"/>
    <property type="project" value="UniProtKB-SubCell"/>
</dbReference>
<dbReference type="RefSeq" id="WP_077540157.1">
    <property type="nucleotide sequence ID" value="NZ_CP019633.1"/>
</dbReference>
<keyword evidence="3 6" id="KW-0067">ATP-binding</keyword>
<dbReference type="GO" id="GO:0051082">
    <property type="term" value="F:unfolded protein binding"/>
    <property type="evidence" value="ECO:0007669"/>
    <property type="project" value="UniProtKB-UniRule"/>
</dbReference>
<keyword evidence="2 6" id="KW-0547">Nucleotide-binding</keyword>
<dbReference type="PANTHER" id="PTHR45633">
    <property type="entry name" value="60 KDA HEAT SHOCK PROTEIN, MITOCHONDRIAL"/>
    <property type="match status" value="1"/>
</dbReference>
<dbReference type="SUPFAM" id="SSF54849">
    <property type="entry name" value="GroEL-intermediate domain like"/>
    <property type="match status" value="1"/>
</dbReference>
<feature type="binding site" evidence="6">
    <location>
        <begin position="30"/>
        <end position="33"/>
    </location>
    <ligand>
        <name>ATP</name>
        <dbReference type="ChEBI" id="CHEBI:30616"/>
    </ligand>
</feature>
<feature type="binding site" evidence="6">
    <location>
        <begin position="87"/>
        <end position="91"/>
    </location>
    <ligand>
        <name>ATP</name>
        <dbReference type="ChEBI" id="CHEBI:30616"/>
    </ligand>
</feature>
<dbReference type="NCBIfam" id="NF009487">
    <property type="entry name" value="PRK12849.1"/>
    <property type="match status" value="1"/>
</dbReference>